<evidence type="ECO:0000313" key="1">
    <source>
        <dbReference type="EMBL" id="OEH93952.1"/>
    </source>
</evidence>
<dbReference type="Proteomes" id="UP000095209">
    <property type="component" value="Unassembled WGS sequence"/>
</dbReference>
<accession>A0A1E5LIP2</accession>
<reference evidence="1 2" key="1">
    <citation type="submission" date="2016-08" db="EMBL/GenBank/DDBJ databases">
        <title>Genome of Bacillus solimangrovi GH2-4.</title>
        <authorList>
            <person name="Lim S."/>
            <person name="Kim B.-C."/>
        </authorList>
    </citation>
    <scope>NUCLEOTIDE SEQUENCE [LARGE SCALE GENOMIC DNA]</scope>
    <source>
        <strain evidence="1 2">GH2-4</strain>
    </source>
</reference>
<dbReference type="STRING" id="1305675.BFG57_10675"/>
<name>A0A1E5LIP2_9BACI</name>
<sequence length="123" mass="13928">MATILTGYSNANAWTQDELRHEATLKQMQTDNQSIKVKHSVKGNDVYVECYIPDFHFINKGETARKNSEGYIQLSLNGQRIDNIYTAAFIVRGLPAGKHELKIALVKNEERAYGVEKTIEITI</sequence>
<keyword evidence="2" id="KW-1185">Reference proteome</keyword>
<comment type="caution">
    <text evidence="1">The sequence shown here is derived from an EMBL/GenBank/DDBJ whole genome shotgun (WGS) entry which is preliminary data.</text>
</comment>
<gene>
    <name evidence="1" type="ORF">BFG57_10675</name>
</gene>
<dbReference type="EMBL" id="MJEH01000007">
    <property type="protein sequence ID" value="OEH93952.1"/>
    <property type="molecule type" value="Genomic_DNA"/>
</dbReference>
<protein>
    <submittedName>
        <fullName evidence="1">Uncharacterized protein</fullName>
    </submittedName>
</protein>
<proteinExistence type="predicted"/>
<evidence type="ECO:0000313" key="2">
    <source>
        <dbReference type="Proteomes" id="UP000095209"/>
    </source>
</evidence>
<organism evidence="1 2">
    <name type="scientific">Bacillus solimangrovi</name>
    <dbReference type="NCBI Taxonomy" id="1305675"/>
    <lineage>
        <taxon>Bacteria</taxon>
        <taxon>Bacillati</taxon>
        <taxon>Bacillota</taxon>
        <taxon>Bacilli</taxon>
        <taxon>Bacillales</taxon>
        <taxon>Bacillaceae</taxon>
        <taxon>Bacillus</taxon>
    </lineage>
</organism>
<dbReference type="AlphaFoldDB" id="A0A1E5LIP2"/>